<dbReference type="InterPro" id="IPR017871">
    <property type="entry name" value="ABC_transporter-like_CS"/>
</dbReference>
<feature type="domain" description="ABC transporter" evidence="8">
    <location>
        <begin position="460"/>
        <end position="695"/>
    </location>
</feature>
<keyword evidence="2 7" id="KW-0812">Transmembrane</keyword>
<feature type="domain" description="ABC transmembrane type-1" evidence="9">
    <location>
        <begin position="171"/>
        <end position="425"/>
    </location>
</feature>
<evidence type="ECO:0000256" key="1">
    <source>
        <dbReference type="ARBA" id="ARBA00004651"/>
    </source>
</evidence>
<evidence type="ECO:0000256" key="3">
    <source>
        <dbReference type="ARBA" id="ARBA00022741"/>
    </source>
</evidence>
<sequence length="703" mass="77161">MTKLIKFLKPFTLMILVAIALLYGQAMADLSLPDYMSNIVNVGIQNNGVDQAAPDVFKASDLDSMKQMLTTEERNIVENSYTLITENDNPTEYNDIKASYTALSGENVYKLKDLSTEDLYDLEVVVAKSFLTIANMKLENPINIDALDESMLVKMGASGVSEYVKTIGLDVAKIQKNYILKTGGIMLFISLLGAIASISVGLIASRVAAGMGRNLRKAVFTKVEGFSNAEFDKFSTASLITRSTNDITQIQTLMVMMIRMVFYAPIMGVGGVIRALDKSNQMSWIIALAVVLLLCLIAVVFTIALPKFKAVQKLVDKLNLVVRENLTGMMVIRAFNTQKFEEKRFDTANQNLTNTNLFVNRVMVFMMPMMMLIMNGTTLLIVWIGSHEIASSTMQVGDMMAFMQYAIQIIMSFLMLSMMFILIPRASVSAGRIAEVLETEETILDPITPVQMNTQGKGIVEYDNVSFKYPGAEEAMLKNVSFKAEAGKVTAIIGSTGSGKTTLVNLLPRFYDVTSGEIKIDGVSIKSVKQKDLRNVIGYAPQKASLFSGTIESNLLFGDENANLDQINEAIEIAQAEEIVKEKPEGILAPISQSGGNVSGGQKQRLSIARALMKKPKVYIFDDSFSALDYKTDSALRSALKTKTNNATVILVAQRISTIKNADQILVLDEGKLVGKGTHAELMANCKTYQEIALSQLSMEELS</sequence>
<dbReference type="SUPFAM" id="SSF52540">
    <property type="entry name" value="P-loop containing nucleoside triphosphate hydrolases"/>
    <property type="match status" value="1"/>
</dbReference>
<dbReference type="Proteomes" id="UP001158045">
    <property type="component" value="Unassembled WGS sequence"/>
</dbReference>
<dbReference type="InterPro" id="IPR003439">
    <property type="entry name" value="ABC_transporter-like_ATP-bd"/>
</dbReference>
<feature type="transmembrane region" description="Helical" evidence="7">
    <location>
        <begin position="405"/>
        <end position="423"/>
    </location>
</feature>
<evidence type="ECO:0000259" key="9">
    <source>
        <dbReference type="PROSITE" id="PS50929"/>
    </source>
</evidence>
<protein>
    <submittedName>
        <fullName evidence="10">ABC transporter ATP-binding protein</fullName>
    </submittedName>
</protein>
<dbReference type="PROSITE" id="PS50893">
    <property type="entry name" value="ABC_TRANSPORTER_2"/>
    <property type="match status" value="1"/>
</dbReference>
<dbReference type="PROSITE" id="PS50929">
    <property type="entry name" value="ABC_TM1F"/>
    <property type="match status" value="1"/>
</dbReference>
<comment type="caution">
    <text evidence="10">The sequence shown here is derived from an EMBL/GenBank/DDBJ whole genome shotgun (WGS) entry which is preliminary data.</text>
</comment>
<dbReference type="InterPro" id="IPR036640">
    <property type="entry name" value="ABC1_TM_sf"/>
</dbReference>
<evidence type="ECO:0000256" key="4">
    <source>
        <dbReference type="ARBA" id="ARBA00022840"/>
    </source>
</evidence>
<keyword evidence="4 10" id="KW-0067">ATP-binding</keyword>
<dbReference type="InterPro" id="IPR039421">
    <property type="entry name" value="Type_1_exporter"/>
</dbReference>
<gene>
    <name evidence="10" type="ORF">QE109_09190</name>
</gene>
<dbReference type="Gene3D" id="3.40.50.300">
    <property type="entry name" value="P-loop containing nucleotide triphosphate hydrolases"/>
    <property type="match status" value="1"/>
</dbReference>
<evidence type="ECO:0000259" key="8">
    <source>
        <dbReference type="PROSITE" id="PS50893"/>
    </source>
</evidence>
<accession>A0ABT6ND46</accession>
<dbReference type="InterPro" id="IPR027417">
    <property type="entry name" value="P-loop_NTPase"/>
</dbReference>
<proteinExistence type="predicted"/>
<feature type="transmembrane region" description="Helical" evidence="7">
    <location>
        <begin position="282"/>
        <end position="305"/>
    </location>
</feature>
<feature type="transmembrane region" description="Helical" evidence="7">
    <location>
        <begin position="252"/>
        <end position="276"/>
    </location>
</feature>
<dbReference type="Gene3D" id="1.20.1560.10">
    <property type="entry name" value="ABC transporter type 1, transmembrane domain"/>
    <property type="match status" value="1"/>
</dbReference>
<dbReference type="InterPro" id="IPR011527">
    <property type="entry name" value="ABC1_TM_dom"/>
</dbReference>
<feature type="transmembrane region" description="Helical" evidence="7">
    <location>
        <begin position="362"/>
        <end position="385"/>
    </location>
</feature>
<keyword evidence="3" id="KW-0547">Nucleotide-binding</keyword>
<dbReference type="PANTHER" id="PTHR43394:SF1">
    <property type="entry name" value="ATP-BINDING CASSETTE SUB-FAMILY B MEMBER 10, MITOCHONDRIAL"/>
    <property type="match status" value="1"/>
</dbReference>
<keyword evidence="6 7" id="KW-0472">Membrane</keyword>
<evidence type="ECO:0000313" key="10">
    <source>
        <dbReference type="EMBL" id="MDH8678321.1"/>
    </source>
</evidence>
<organism evidence="10 11">
    <name type="scientific">Fusibacter bizertensis</name>
    <dbReference type="NCBI Taxonomy" id="1488331"/>
    <lineage>
        <taxon>Bacteria</taxon>
        <taxon>Bacillati</taxon>
        <taxon>Bacillota</taxon>
        <taxon>Clostridia</taxon>
        <taxon>Eubacteriales</taxon>
        <taxon>Eubacteriales Family XII. Incertae Sedis</taxon>
        <taxon>Fusibacter</taxon>
    </lineage>
</organism>
<name>A0ABT6ND46_9FIRM</name>
<evidence type="ECO:0000256" key="5">
    <source>
        <dbReference type="ARBA" id="ARBA00022989"/>
    </source>
</evidence>
<dbReference type="RefSeq" id="WP_281094163.1">
    <property type="nucleotide sequence ID" value="NZ_JARYZI010000005.1"/>
</dbReference>
<dbReference type="CDD" id="cd18548">
    <property type="entry name" value="ABC_6TM_Tm287_like"/>
    <property type="match status" value="1"/>
</dbReference>
<evidence type="ECO:0000256" key="6">
    <source>
        <dbReference type="ARBA" id="ARBA00023136"/>
    </source>
</evidence>
<dbReference type="Pfam" id="PF00005">
    <property type="entry name" value="ABC_tran"/>
    <property type="match status" value="1"/>
</dbReference>
<dbReference type="SMART" id="SM00382">
    <property type="entry name" value="AAA"/>
    <property type="match status" value="1"/>
</dbReference>
<reference evidence="10 11" key="1">
    <citation type="submission" date="2023-04" db="EMBL/GenBank/DDBJ databases">
        <title>Fusibacter bizertensis strain WBS, isolated from littoral bottom sediments of the Arctic seas - biochemical and genomic analysis.</title>
        <authorList>
            <person name="Brioukhanov A.L."/>
        </authorList>
    </citation>
    <scope>NUCLEOTIDE SEQUENCE [LARGE SCALE GENOMIC DNA]</scope>
    <source>
        <strain evidence="10 11">WBS</strain>
    </source>
</reference>
<dbReference type="InterPro" id="IPR003593">
    <property type="entry name" value="AAA+_ATPase"/>
</dbReference>
<dbReference type="SUPFAM" id="SSF90123">
    <property type="entry name" value="ABC transporter transmembrane region"/>
    <property type="match status" value="1"/>
</dbReference>
<comment type="subcellular location">
    <subcellularLocation>
        <location evidence="1">Cell membrane</location>
        <topology evidence="1">Multi-pass membrane protein</topology>
    </subcellularLocation>
</comment>
<dbReference type="PROSITE" id="PS00211">
    <property type="entry name" value="ABC_TRANSPORTER_1"/>
    <property type="match status" value="1"/>
</dbReference>
<keyword evidence="5 7" id="KW-1133">Transmembrane helix</keyword>
<keyword evidence="11" id="KW-1185">Reference proteome</keyword>
<dbReference type="PANTHER" id="PTHR43394">
    <property type="entry name" value="ATP-DEPENDENT PERMEASE MDL1, MITOCHONDRIAL"/>
    <property type="match status" value="1"/>
</dbReference>
<evidence type="ECO:0000256" key="2">
    <source>
        <dbReference type="ARBA" id="ARBA00022692"/>
    </source>
</evidence>
<feature type="transmembrane region" description="Helical" evidence="7">
    <location>
        <begin position="185"/>
        <end position="209"/>
    </location>
</feature>
<evidence type="ECO:0000313" key="11">
    <source>
        <dbReference type="Proteomes" id="UP001158045"/>
    </source>
</evidence>
<evidence type="ECO:0000256" key="7">
    <source>
        <dbReference type="SAM" id="Phobius"/>
    </source>
</evidence>
<dbReference type="EMBL" id="JARYZI010000005">
    <property type="protein sequence ID" value="MDH8678321.1"/>
    <property type="molecule type" value="Genomic_DNA"/>
</dbReference>
<dbReference type="GO" id="GO:0005524">
    <property type="term" value="F:ATP binding"/>
    <property type="evidence" value="ECO:0007669"/>
    <property type="project" value="UniProtKB-KW"/>
</dbReference>
<dbReference type="Pfam" id="PF00664">
    <property type="entry name" value="ABC_membrane"/>
    <property type="match status" value="1"/>
</dbReference>